<evidence type="ECO:0000256" key="1">
    <source>
        <dbReference type="SAM" id="MobiDB-lite"/>
    </source>
</evidence>
<feature type="compositionally biased region" description="Low complexity" evidence="1">
    <location>
        <begin position="286"/>
        <end position="301"/>
    </location>
</feature>
<dbReference type="RefSeq" id="WP_342300602.1">
    <property type="nucleotide sequence ID" value="NZ_JBCEVZ010000065.1"/>
</dbReference>
<feature type="compositionally biased region" description="Low complexity" evidence="1">
    <location>
        <begin position="210"/>
        <end position="233"/>
    </location>
</feature>
<feature type="signal peptide" evidence="2">
    <location>
        <begin position="1"/>
        <end position="23"/>
    </location>
</feature>
<gene>
    <name evidence="3" type="ORF">AAFH49_18795</name>
</gene>
<accession>A0ABU9LZS6</accession>
<evidence type="ECO:0000256" key="2">
    <source>
        <dbReference type="SAM" id="SignalP"/>
    </source>
</evidence>
<feature type="region of interest" description="Disordered" evidence="1">
    <location>
        <begin position="197"/>
        <end position="258"/>
    </location>
</feature>
<organism evidence="3 4">
    <name type="scientific">Hymenobacter segetis</name>
    <dbReference type="NCBI Taxonomy" id="2025509"/>
    <lineage>
        <taxon>Bacteria</taxon>
        <taxon>Pseudomonadati</taxon>
        <taxon>Bacteroidota</taxon>
        <taxon>Cytophagia</taxon>
        <taxon>Cytophagales</taxon>
        <taxon>Hymenobacteraceae</taxon>
        <taxon>Hymenobacter</taxon>
    </lineage>
</organism>
<feature type="compositionally biased region" description="Low complexity" evidence="1">
    <location>
        <begin position="1714"/>
        <end position="1732"/>
    </location>
</feature>
<proteinExistence type="predicted"/>
<evidence type="ECO:0000313" key="3">
    <source>
        <dbReference type="EMBL" id="MEL5996269.1"/>
    </source>
</evidence>
<name>A0ABU9LZS6_9BACT</name>
<comment type="caution">
    <text evidence="3">The sequence shown here is derived from an EMBL/GenBank/DDBJ whole genome shotgun (WGS) entry which is preliminary data.</text>
</comment>
<sequence>MKQVIGVCIAWLGLLGFAAPALAQTKPAAPAGAVPSAAPRYQVGKLSTDPVQYINDVQGMMASTNNAAARVTGARLKELWASNSLTSSQQARIIALSQTMLAKKFKPRPHFEMLFGSIVNGKNLAKLSDAQMDQYLDVLNQTLDKEAPQETEKFLVSTNRFFTGGYLYRSGYNTLRAVAGTVSFAYSPIAAPESNLEFGAPTPAPKEEPLPAAKPVAQKPAATKPVTKAAAKPAPKKKSSSGWDTADMWSSPSGGGWGDDDGWGAPVKKAPAKKAIAAAKPATKATPATAAAKPAAATTPASSDFDAPAPSFTPSAVYDAYAPPPARGAVIVVKDADLFMATGGDSVFIKKVSGTAVPNSNRFIATGGQFVWSIKTNLVTAELAGFDFDMTKPEFTAQPVTLTYPAVLEAPVKGALSYKSVRRKPGAPDTGYPRFISLTNDARIKNLGENIQYRGGISMAGGKVLSAALDGSLANLTVSLDGKPKFKAASRAYVLGDSVITASRAAVTIYEGAKDSLTHPGAQLKYLKGKQQLKLSREEGLYKNTPYSDSYHQLDIRTEALTWNLRQPTIDFAVLSSKNQSSADFESKEFFTNNRYQQLKSINRLHPLQMLVGYSQAHGDVKTINVSELAENLKTSVPNMRSDMAGLARDGYVAWNSQTGDVTILPKGAHYVASARDKKDYDHIAIKSLSGSGRNATLNLNTNELLVRGVERFNFSDDSATVYVKPDSAIIRIGKNRNINFGGAVVASAMRFKGRDFKFDYDGFYVDMAKIDSIVIRSEAKNAKGKPTGKHADFALTNKGKFSTGRLYLNDPKNKSGRKKKGQYPSFDSKSGANVYFGKQDVLGGAYDSTMVFDIPPFKLDSLNGIGKSSAGFDGTFRSGGIIPDIKTKLTMQEDGSLGFVYDVPKDGFPLYKGRGRVFNKVKMDGKGLQANGTITYQTGTFTSDQFVFYRDSVVTVGKTGSIAAKKAEGVDIPKMSLPTGYLMNWNVRQDSMYLTTPRSGEAIRLYSAAADPKSKTPTTAGGYNFKGTALLTPHNAGGNGRLDGPQSFIKSPEFTFKSDSYSGKKAALSIKSGEANKPALTANDVAFDYDLKRGFADFKREEGSKASIDLPYSKFKTTLSGGHWDFKKKLVQLRVAPGADSTKSSFYSTNPDQMGLKFKASSGVYDLAKYQMKVGGVPHIAAADAWIIPDSGKVNILANGRLQRFKNAGIELDSLAKFHKLYKGSIEVLSKVAFTGNALYSFKTARDSVALRFTNFEPDPNAVLAGTTKGSKGLLGRKKTDDNAEPAAGPATIASANVDANAKFKLTPRIGYRGAVQLNSQRRGFVFDGEVQLQFGKNRASAEWIAVKDSIDPKNFSLNLKDIKAEDGTPLVTGLFMSDQTNKVYPLYAATLPNTTDVPIFKVDGKLRYDDRKGQYSISRNDPTDVNAYEGASLTYADSTNTISFRGPMSFINSSKDYKMMGSGVGTANPDSARYTIDALLGIDINMPPKAIDAMGLEIAKITKNSPEAQDGSTNELYKIGQFIGDKGVEAYTMRKGTADPLMKLSPKFMHTLLLSKVNLRWNEKKRAWYSVGQIGIAGVGKQPLNALIDGLIEIRRENGTDLVEIYLEPEPQSWYYLRYANNILLAKSQNEAFDAEVGGKAKGDYQTATSYGAFLGDYSDVDAFRSHFQKDFLGKSGKLAARPSAPPPAEKFDTVDDKKKKKKGKGDDAFGDADASANPGSAPAEAAAEPASKKKKKAKANDPFGDGVLDEPAPAPPVVKEKAKEKAADAPAPSATTPATTTPAAATTPAATTPAAAGATTPAATPPAATTPATDATPDPADAKKEAARQAKEAEKLKKEEEKAKKEEEKRKKEEEQQKKKKADDPFGDS</sequence>
<keyword evidence="4" id="KW-1185">Reference proteome</keyword>
<feature type="chain" id="PRO_5045138039" evidence="2">
    <location>
        <begin position="24"/>
        <end position="1872"/>
    </location>
</feature>
<feature type="region of interest" description="Disordered" evidence="1">
    <location>
        <begin position="1679"/>
        <end position="1872"/>
    </location>
</feature>
<keyword evidence="2" id="KW-0732">Signal</keyword>
<protein>
    <submittedName>
        <fullName evidence="3">Uncharacterized protein</fullName>
    </submittedName>
</protein>
<evidence type="ECO:0000313" key="4">
    <source>
        <dbReference type="Proteomes" id="UP001479606"/>
    </source>
</evidence>
<feature type="region of interest" description="Disordered" evidence="1">
    <location>
        <begin position="286"/>
        <end position="306"/>
    </location>
</feature>
<dbReference type="Proteomes" id="UP001479606">
    <property type="component" value="Unassembled WGS sequence"/>
</dbReference>
<dbReference type="EMBL" id="JBCEVZ010000065">
    <property type="protein sequence ID" value="MEL5996269.1"/>
    <property type="molecule type" value="Genomic_DNA"/>
</dbReference>
<feature type="compositionally biased region" description="Basic and acidic residues" evidence="1">
    <location>
        <begin position="1761"/>
        <end position="1770"/>
    </location>
</feature>
<reference evidence="3 4" key="1">
    <citation type="journal article" date="2018" name="Arch. Microbiol.">
        <title>Hymenobacter segetis sp. nov., isolated from soil.</title>
        <authorList>
            <person name="Ten L.N."/>
            <person name="Lim S.J."/>
            <person name="Kim B.O."/>
            <person name="Kang I.K."/>
            <person name="Jung H.Y."/>
        </authorList>
    </citation>
    <scope>NUCLEOTIDE SEQUENCE [LARGE SCALE GENOMIC DNA]</scope>
    <source>
        <strain evidence="3 4">S7-3-11</strain>
    </source>
</reference>
<feature type="compositionally biased region" description="Basic and acidic residues" evidence="1">
    <location>
        <begin position="1823"/>
        <end position="1872"/>
    </location>
</feature>
<feature type="compositionally biased region" description="Low complexity" evidence="1">
    <location>
        <begin position="1771"/>
        <end position="1822"/>
    </location>
</feature>